<evidence type="ECO:0000256" key="1">
    <source>
        <dbReference type="ARBA" id="ARBA00008839"/>
    </source>
</evidence>
<keyword evidence="4" id="KW-1185">Reference proteome</keyword>
<sequence>MKGTDLKKQYKKPPINFGKTKKIKVSLADEQRKRRRTRRTLDFQENRKELGKESSPCSTVSQNDDPKTKLLQWRAERKRKKEMEVLQKKPPFIVGIVRHHIYSPVSSTDDKSTVGASVAPKEKKKTVVQGHTNSNTIKGITKATEKRLLAKAAKDELKQKSLATSVFTKKSDHNRRDSFAPSNHKFNPPAGLPKILFGEVKIEDGPSNENNIFIHDKLTETTDQEPFRCNSNSIEAITLKMSSDEQETSDSSREKQANLMVETISNGNNVHETLLTAVKKENCSKDLTSFPKCPKNTEDNIKTNEQENSDLCQVSDLIDKLAIKGAIMKNPDVPMEKKYTVEYFERVWKEEKHRLQKLCEEWTKIQSQDDIKEDIRCQINQAVGQTTMLIKEKFKQFYGLILDCERKDGNVLISCTDLHGFWDTMYIEVKDCDSRFAKLEKLRARCWQEDQSSSAISTRPKEKIVIKKRSVPVRKSSLQSIISFDIKKKMAKIQVNIKQKRSLQEITSVSNDQCITPCITNKRALSVHRRNSNLSHKERFLEVSNGMYTSTPLPVNVTSQTSNQLSTPLITMKVSQLYNKSTMLLNDATLYITPEQTPRMSPIGKSERLVRSKSLRAELAYETDSKDNFTTMKSPDEKLELDQNSQVSSKKINKSNELHSNEHIHNEEKTNSGTNSSSARTVIEKSPNKKNSTFILSPYSTDLPKTPTESKSSVKESSSKKSSKIRSFGRSARHSIVIASSFKVPTTPNLPSTSRNASLKHDVRNSSSKMTPSTDRVSKKRNSSIKNKAILDIMHPN</sequence>
<dbReference type="AlphaFoldDB" id="A0A4S2KN57"/>
<dbReference type="Proteomes" id="UP000310200">
    <property type="component" value="Unassembled WGS sequence"/>
</dbReference>
<feature type="region of interest" description="Disordered" evidence="2">
    <location>
        <begin position="105"/>
        <end position="130"/>
    </location>
</feature>
<feature type="compositionally biased region" description="Basic and acidic residues" evidence="2">
    <location>
        <begin position="39"/>
        <end position="52"/>
    </location>
</feature>
<feature type="region of interest" description="Disordered" evidence="2">
    <location>
        <begin position="1"/>
        <end position="69"/>
    </location>
</feature>
<dbReference type="InterPro" id="IPR005026">
    <property type="entry name" value="SAPAP"/>
</dbReference>
<evidence type="ECO:0000313" key="4">
    <source>
        <dbReference type="Proteomes" id="UP000310200"/>
    </source>
</evidence>
<comment type="caution">
    <text evidence="3">The sequence shown here is derived from an EMBL/GenBank/DDBJ whole genome shotgun (WGS) entry which is preliminary data.</text>
</comment>
<accession>A0A4S2KN57</accession>
<dbReference type="STRING" id="300112.A0A4S2KN57"/>
<dbReference type="PANTHER" id="PTHR12353:SF1">
    <property type="entry name" value="DISKS LARGE-ASSOCIATED PROTEIN 5"/>
    <property type="match status" value="1"/>
</dbReference>
<feature type="compositionally biased region" description="Polar residues" evidence="2">
    <location>
        <begin position="671"/>
        <end position="680"/>
    </location>
</feature>
<feature type="region of interest" description="Disordered" evidence="2">
    <location>
        <begin position="626"/>
        <end position="730"/>
    </location>
</feature>
<reference evidence="3 4" key="1">
    <citation type="journal article" date="2019" name="Philos. Trans. R. Soc. Lond., B, Biol. Sci.">
        <title>Ant behaviour and brain gene expression of defending hosts depend on the ecological success of the intruding social parasite.</title>
        <authorList>
            <person name="Kaur R."/>
            <person name="Stoldt M."/>
            <person name="Jongepier E."/>
            <person name="Feldmeyer B."/>
            <person name="Menzel F."/>
            <person name="Bornberg-Bauer E."/>
            <person name="Foitzik S."/>
        </authorList>
    </citation>
    <scope>NUCLEOTIDE SEQUENCE [LARGE SCALE GENOMIC DNA]</scope>
    <source>
        <tissue evidence="3">Whole body</tissue>
    </source>
</reference>
<evidence type="ECO:0000313" key="3">
    <source>
        <dbReference type="EMBL" id="TGZ51193.1"/>
    </source>
</evidence>
<feature type="compositionally biased region" description="Basic and acidic residues" evidence="2">
    <location>
        <begin position="654"/>
        <end position="670"/>
    </location>
</feature>
<proteinExistence type="inferred from homology"/>
<organism evidence="3 4">
    <name type="scientific">Temnothorax longispinosus</name>
    <dbReference type="NCBI Taxonomy" id="300112"/>
    <lineage>
        <taxon>Eukaryota</taxon>
        <taxon>Metazoa</taxon>
        <taxon>Ecdysozoa</taxon>
        <taxon>Arthropoda</taxon>
        <taxon>Hexapoda</taxon>
        <taxon>Insecta</taxon>
        <taxon>Pterygota</taxon>
        <taxon>Neoptera</taxon>
        <taxon>Endopterygota</taxon>
        <taxon>Hymenoptera</taxon>
        <taxon>Apocrita</taxon>
        <taxon>Aculeata</taxon>
        <taxon>Formicoidea</taxon>
        <taxon>Formicidae</taxon>
        <taxon>Myrmicinae</taxon>
        <taxon>Temnothorax</taxon>
    </lineage>
</organism>
<dbReference type="PANTHER" id="PTHR12353">
    <property type="entry name" value="DISKS LARGE-ASSOCIATED PROTEIN DAP SAP90/PSD-95-ASSOCIATED PROTEIN"/>
    <property type="match status" value="1"/>
</dbReference>
<feature type="compositionally biased region" description="Polar residues" evidence="2">
    <location>
        <begin position="689"/>
        <end position="700"/>
    </location>
</feature>
<dbReference type="GO" id="GO:0023052">
    <property type="term" value="P:signaling"/>
    <property type="evidence" value="ECO:0007669"/>
    <property type="project" value="InterPro"/>
</dbReference>
<comment type="similarity">
    <text evidence="1">Belongs to the SAPAP family.</text>
</comment>
<gene>
    <name evidence="3" type="ORF">DBV15_03130</name>
</gene>
<evidence type="ECO:0000256" key="2">
    <source>
        <dbReference type="SAM" id="MobiDB-lite"/>
    </source>
</evidence>
<feature type="compositionally biased region" description="Polar residues" evidence="2">
    <location>
        <begin position="744"/>
        <end position="757"/>
    </location>
</feature>
<evidence type="ECO:0008006" key="5">
    <source>
        <dbReference type="Google" id="ProtNLM"/>
    </source>
</evidence>
<dbReference type="EMBL" id="QBLH01001744">
    <property type="protein sequence ID" value="TGZ51193.1"/>
    <property type="molecule type" value="Genomic_DNA"/>
</dbReference>
<name>A0A4S2KN57_9HYME</name>
<protein>
    <recommendedName>
        <fullName evidence="5">Disks large-associated protein 5</fullName>
    </recommendedName>
</protein>
<feature type="compositionally biased region" description="Polar residues" evidence="2">
    <location>
        <begin position="765"/>
        <end position="775"/>
    </location>
</feature>
<feature type="region of interest" description="Disordered" evidence="2">
    <location>
        <begin position="744"/>
        <end position="797"/>
    </location>
</feature>
<dbReference type="Pfam" id="PF03359">
    <property type="entry name" value="GKAP"/>
    <property type="match status" value="1"/>
</dbReference>